<dbReference type="Proteomes" id="UP000077154">
    <property type="component" value="Unassembled WGS sequence"/>
</dbReference>
<dbReference type="EMBL" id="KV441388">
    <property type="protein sequence ID" value="OAF61932.1"/>
    <property type="molecule type" value="Genomic_DNA"/>
</dbReference>
<protein>
    <submittedName>
        <fullName evidence="1">Uncharacterized protein</fullName>
    </submittedName>
</protein>
<dbReference type="RefSeq" id="XP_024327206.1">
    <property type="nucleotide sequence ID" value="XM_024465078.1"/>
</dbReference>
<dbReference type="PANTHER" id="PTHR42085:SF4">
    <property type="entry name" value="F-BOX DOMAIN-CONTAINING PROTEIN"/>
    <property type="match status" value="1"/>
</dbReference>
<dbReference type="VEuPathDB" id="FungiDB:GMDG_05400"/>
<reference evidence="1" key="1">
    <citation type="submission" date="2016-03" db="EMBL/GenBank/DDBJ databases">
        <title>Updated assembly of Pseudogymnoascus destructans, the fungus causing white-nose syndrome of bats.</title>
        <authorList>
            <person name="Palmer J.M."/>
            <person name="Drees K.P."/>
            <person name="Foster J.T."/>
            <person name="Lindner D.L."/>
        </authorList>
    </citation>
    <scope>NUCLEOTIDE SEQUENCE [LARGE SCALE GENOMIC DNA]</scope>
    <source>
        <strain evidence="1">20631-21</strain>
    </source>
</reference>
<dbReference type="eggNOG" id="ENOG502SQUF">
    <property type="taxonomic scope" value="Eukaryota"/>
</dbReference>
<accession>A0A177AKA9</accession>
<dbReference type="AlphaFoldDB" id="A0A177AKA9"/>
<gene>
    <name evidence="1" type="ORF">VC83_01399</name>
</gene>
<dbReference type="InterPro" id="IPR038883">
    <property type="entry name" value="AN11006-like"/>
</dbReference>
<sequence>MANNSLAFLAFPGEIRNRIYTFLLIVPPPSTTTALGETPPIHPEILRVNKQIHYEALPFLYAHNTFIAHPIRLYNFPQLRRWIEPVQAPHLISLIRRYHVFVRLECDAGFSAEAATDAFSGIEELTVEVFESQFKGSGNDVLRLFEGVRGVRKARVFGCIAEWPEYVAWLQKRMMSKEGSELLGSGGRKGTEDLNLCPHMSEAVQVAA</sequence>
<proteinExistence type="predicted"/>
<dbReference type="OrthoDB" id="2951834at2759"/>
<dbReference type="PANTHER" id="PTHR42085">
    <property type="entry name" value="F-BOX DOMAIN-CONTAINING PROTEIN"/>
    <property type="match status" value="1"/>
</dbReference>
<evidence type="ECO:0000313" key="1">
    <source>
        <dbReference type="EMBL" id="OAF61932.1"/>
    </source>
</evidence>
<organism evidence="1">
    <name type="scientific">Pseudogymnoascus destructans</name>
    <dbReference type="NCBI Taxonomy" id="655981"/>
    <lineage>
        <taxon>Eukaryota</taxon>
        <taxon>Fungi</taxon>
        <taxon>Dikarya</taxon>
        <taxon>Ascomycota</taxon>
        <taxon>Pezizomycotina</taxon>
        <taxon>Leotiomycetes</taxon>
        <taxon>Thelebolales</taxon>
        <taxon>Thelebolaceae</taxon>
        <taxon>Pseudogymnoascus</taxon>
    </lineage>
</organism>
<dbReference type="GeneID" id="36284489"/>
<name>A0A177AKA9_9PEZI</name>